<keyword evidence="3" id="KW-0964">Secreted</keyword>
<dbReference type="OrthoDB" id="9048812at2759"/>
<dbReference type="InterPro" id="IPR050918">
    <property type="entry name" value="CNF-like_PLA2_Inhibitor"/>
</dbReference>
<feature type="chain" id="PRO_5039895459" evidence="6">
    <location>
        <begin position="20"/>
        <end position="242"/>
    </location>
</feature>
<dbReference type="CDD" id="cd23588">
    <property type="entry name" value="TFP_LU_ECD_PLIG"/>
    <property type="match status" value="1"/>
</dbReference>
<evidence type="ECO:0000256" key="6">
    <source>
        <dbReference type="SAM" id="SignalP"/>
    </source>
</evidence>
<dbReference type="GO" id="GO:0019834">
    <property type="term" value="F:phospholipase A2 inhibitor activity"/>
    <property type="evidence" value="ECO:0007669"/>
    <property type="project" value="UniProtKB-KW"/>
</dbReference>
<dbReference type="CDD" id="cd23572">
    <property type="entry name" value="TFP_LU_ECD_PINLYP_rpt2"/>
    <property type="match status" value="1"/>
</dbReference>
<evidence type="ECO:0000313" key="10">
    <source>
        <dbReference type="RefSeq" id="XP_025027559.1"/>
    </source>
</evidence>
<keyword evidence="4 10" id="KW-0593">Phospholipase A2 inhibitor</keyword>
<proteinExistence type="inferred from homology"/>
<evidence type="ECO:0000256" key="5">
    <source>
        <dbReference type="ARBA" id="ARBA00023157"/>
    </source>
</evidence>
<dbReference type="InterPro" id="IPR004126">
    <property type="entry name" value="PLipase_A2_inh_N"/>
</dbReference>
<dbReference type="GO" id="GO:0005576">
    <property type="term" value="C:extracellular region"/>
    <property type="evidence" value="ECO:0007669"/>
    <property type="project" value="UniProtKB-SubCell"/>
</dbReference>
<evidence type="ECO:0000256" key="2">
    <source>
        <dbReference type="ARBA" id="ARBA00006570"/>
    </source>
</evidence>
<feature type="domain" description="UPAR/Ly6" evidence="7">
    <location>
        <begin position="116"/>
        <end position="178"/>
    </location>
</feature>
<keyword evidence="6" id="KW-0732">Signal</keyword>
<reference evidence="10" key="1">
    <citation type="submission" date="2025-08" db="UniProtKB">
        <authorList>
            <consortium name="RefSeq"/>
        </authorList>
    </citation>
    <scope>IDENTIFICATION</scope>
    <source>
        <tissue evidence="10">Liver</tissue>
    </source>
</reference>
<dbReference type="SUPFAM" id="SSF57302">
    <property type="entry name" value="Snake toxin-like"/>
    <property type="match status" value="2"/>
</dbReference>
<comment type="similarity">
    <text evidence="2">Belongs to the CNF-like-inhibitor family.</text>
</comment>
<sequence>MGGVLRLFLCFGLLARGSSLVCEICQNNSILCKGPMKNCSAKQDTCVIVLTKNTLGGTDNYILEKNCEKSEICNDTHMHFDLGSGKVYQSKLYCCNEDTCSKVVPTLPLLEKDPNGKQCPACYTWKDTCEKKTVDCTGSASDCFAMTWTIYLNGKPLKNTIKGCTSNSICNTLKRGNTPFFSSKKVETKVNCSLSGASRLVGSLLTTFSSLLILKFLIDNSPESSSHSKQAACLSLQESKHE</sequence>
<evidence type="ECO:0000256" key="4">
    <source>
        <dbReference type="ARBA" id="ARBA00023005"/>
    </source>
</evidence>
<dbReference type="KEGG" id="pbi:112541597"/>
<evidence type="ECO:0000256" key="1">
    <source>
        <dbReference type="ARBA" id="ARBA00004613"/>
    </source>
</evidence>
<dbReference type="InterPro" id="IPR016054">
    <property type="entry name" value="LY6_UPA_recep-like"/>
</dbReference>
<dbReference type="Pfam" id="PF02988">
    <property type="entry name" value="PLA2_inh"/>
    <property type="match status" value="1"/>
</dbReference>
<organism evidence="9 10">
    <name type="scientific">Python bivittatus</name>
    <name type="common">Burmese python</name>
    <name type="synonym">Python molurus bivittatus</name>
    <dbReference type="NCBI Taxonomy" id="176946"/>
    <lineage>
        <taxon>Eukaryota</taxon>
        <taxon>Metazoa</taxon>
        <taxon>Chordata</taxon>
        <taxon>Craniata</taxon>
        <taxon>Vertebrata</taxon>
        <taxon>Euteleostomi</taxon>
        <taxon>Lepidosauria</taxon>
        <taxon>Squamata</taxon>
        <taxon>Bifurcata</taxon>
        <taxon>Unidentata</taxon>
        <taxon>Episquamata</taxon>
        <taxon>Toxicofera</taxon>
        <taxon>Serpentes</taxon>
        <taxon>Henophidia</taxon>
        <taxon>Pythonidae</taxon>
        <taxon>Python</taxon>
    </lineage>
</organism>
<dbReference type="PANTHER" id="PTHR20914:SF30">
    <property type="entry name" value="LY6_PLAUR DOMAIN CONTAINING 9"/>
    <property type="match status" value="1"/>
</dbReference>
<accession>A0A9F5MV96</accession>
<dbReference type="Proteomes" id="UP000695026">
    <property type="component" value="Unplaced"/>
</dbReference>
<evidence type="ECO:0000313" key="9">
    <source>
        <dbReference type="Proteomes" id="UP000695026"/>
    </source>
</evidence>
<dbReference type="Pfam" id="PF00021">
    <property type="entry name" value="UPAR_LY6"/>
    <property type="match status" value="1"/>
</dbReference>
<dbReference type="AlphaFoldDB" id="A0A9F5MV96"/>
<dbReference type="RefSeq" id="XP_025027559.1">
    <property type="nucleotide sequence ID" value="XM_025171791.1"/>
</dbReference>
<dbReference type="PANTHER" id="PTHR20914">
    <property type="entry name" value="LY6/PLAUR DOMAIN-CONTAINING PROTEIN 8"/>
    <property type="match status" value="1"/>
</dbReference>
<dbReference type="Gene3D" id="2.10.60.10">
    <property type="entry name" value="CD59"/>
    <property type="match status" value="2"/>
</dbReference>
<keyword evidence="9" id="KW-1185">Reference proteome</keyword>
<evidence type="ECO:0000259" key="8">
    <source>
        <dbReference type="Pfam" id="PF02988"/>
    </source>
</evidence>
<protein>
    <submittedName>
        <fullName evidence="10">Phospholipase A2 inhibitor and Ly6/PLAUR domain-containing protein-like</fullName>
    </submittedName>
</protein>
<comment type="subcellular location">
    <subcellularLocation>
        <location evidence="1">Secreted</location>
    </subcellularLocation>
</comment>
<dbReference type="GeneID" id="112541597"/>
<dbReference type="InterPro" id="IPR045860">
    <property type="entry name" value="Snake_toxin-like_sf"/>
</dbReference>
<feature type="signal peptide" evidence="6">
    <location>
        <begin position="1"/>
        <end position="19"/>
    </location>
</feature>
<name>A0A9F5MV96_PYTBI</name>
<gene>
    <name evidence="10" type="primary">LOC112541597</name>
</gene>
<evidence type="ECO:0000256" key="3">
    <source>
        <dbReference type="ARBA" id="ARBA00022525"/>
    </source>
</evidence>
<keyword evidence="5" id="KW-1015">Disulfide bond</keyword>
<feature type="domain" description="Phospholipase A2 inhibitor N-terminal" evidence="8">
    <location>
        <begin position="22"/>
        <end position="101"/>
    </location>
</feature>
<dbReference type="OMA" id="TMKGCTN"/>
<evidence type="ECO:0000259" key="7">
    <source>
        <dbReference type="Pfam" id="PF00021"/>
    </source>
</evidence>